<dbReference type="InterPro" id="IPR038717">
    <property type="entry name" value="Tc1-like_DDE_dom"/>
</dbReference>
<dbReference type="Gene3D" id="3.30.420.10">
    <property type="entry name" value="Ribonuclease H-like superfamily/Ribonuclease H"/>
    <property type="match status" value="1"/>
</dbReference>
<proteinExistence type="predicted"/>
<dbReference type="AlphaFoldDB" id="A0AAD6FB77"/>
<dbReference type="PANTHER" id="PTHR15949:SF3">
    <property type="entry name" value="TESTIS-EXPRESSED PROTEIN 264"/>
    <property type="match status" value="1"/>
</dbReference>
<reference evidence="3" key="1">
    <citation type="submission" date="2022-11" db="EMBL/GenBank/DDBJ databases">
        <title>Chromosome-level genome of Pogonophryne albipinna.</title>
        <authorList>
            <person name="Jo E."/>
        </authorList>
    </citation>
    <scope>NUCLEOTIDE SEQUENCE</scope>
    <source>
        <strain evidence="3">SGF0006</strain>
        <tissue evidence="3">Muscle</tissue>
    </source>
</reference>
<dbReference type="InterPro" id="IPR036397">
    <property type="entry name" value="RNaseH_sf"/>
</dbReference>
<accession>A0AAD6FB77</accession>
<dbReference type="Proteomes" id="UP001219934">
    <property type="component" value="Unassembled WGS sequence"/>
</dbReference>
<feature type="region of interest" description="Disordered" evidence="1">
    <location>
        <begin position="446"/>
        <end position="525"/>
    </location>
</feature>
<feature type="domain" description="Tc1-like transposase DDE" evidence="2">
    <location>
        <begin position="318"/>
        <end position="380"/>
    </location>
</feature>
<dbReference type="PANTHER" id="PTHR15949">
    <property type="entry name" value="TESTIS-EXPRESSED PROTEIN 264"/>
    <property type="match status" value="1"/>
</dbReference>
<evidence type="ECO:0000256" key="1">
    <source>
        <dbReference type="SAM" id="MobiDB-lite"/>
    </source>
</evidence>
<gene>
    <name evidence="3" type="ORF">JOQ06_014884</name>
</gene>
<dbReference type="GO" id="GO:0003676">
    <property type="term" value="F:nucleic acid binding"/>
    <property type="evidence" value="ECO:0007669"/>
    <property type="project" value="InterPro"/>
</dbReference>
<dbReference type="Pfam" id="PF13358">
    <property type="entry name" value="DDE_3"/>
    <property type="match status" value="1"/>
</dbReference>
<dbReference type="GO" id="GO:0106300">
    <property type="term" value="P:protein-DNA covalent cross-linking repair"/>
    <property type="evidence" value="ECO:0007669"/>
    <property type="project" value="TreeGrafter"/>
</dbReference>
<dbReference type="GO" id="GO:0005789">
    <property type="term" value="C:endoplasmic reticulum membrane"/>
    <property type="evidence" value="ECO:0007669"/>
    <property type="project" value="TreeGrafter"/>
</dbReference>
<dbReference type="GO" id="GO:0005657">
    <property type="term" value="C:replication fork"/>
    <property type="evidence" value="ECO:0007669"/>
    <property type="project" value="TreeGrafter"/>
</dbReference>
<comment type="caution">
    <text evidence="3">The sequence shown here is derived from an EMBL/GenBank/DDBJ whole genome shotgun (WGS) entry which is preliminary data.</text>
</comment>
<feature type="compositionally biased region" description="Basic and acidic residues" evidence="1">
    <location>
        <begin position="446"/>
        <end position="456"/>
    </location>
</feature>
<dbReference type="GO" id="GO:0061709">
    <property type="term" value="P:reticulophagy"/>
    <property type="evidence" value="ECO:0007669"/>
    <property type="project" value="TreeGrafter"/>
</dbReference>
<organism evidence="3 4">
    <name type="scientific">Pogonophryne albipinna</name>
    <dbReference type="NCBI Taxonomy" id="1090488"/>
    <lineage>
        <taxon>Eukaryota</taxon>
        <taxon>Metazoa</taxon>
        <taxon>Chordata</taxon>
        <taxon>Craniata</taxon>
        <taxon>Vertebrata</taxon>
        <taxon>Euteleostomi</taxon>
        <taxon>Actinopterygii</taxon>
        <taxon>Neopterygii</taxon>
        <taxon>Teleostei</taxon>
        <taxon>Neoteleostei</taxon>
        <taxon>Acanthomorphata</taxon>
        <taxon>Eupercaria</taxon>
        <taxon>Perciformes</taxon>
        <taxon>Notothenioidei</taxon>
        <taxon>Pogonophryne</taxon>
    </lineage>
</organism>
<feature type="compositionally biased region" description="Acidic residues" evidence="1">
    <location>
        <begin position="512"/>
        <end position="525"/>
    </location>
</feature>
<evidence type="ECO:0000313" key="3">
    <source>
        <dbReference type="EMBL" id="KAJ4927148.1"/>
    </source>
</evidence>
<sequence>MSDFILVVLLVVLLVCLIGTIGALIVYSGLLCDVIIKTGPPPVKNVTIAYKFNEGSYKDCGAAYTECCSIGPKLSTVGVFYDDPKQALQLRSNLNCPICDLAVGYLERDVYQGWHPSRPAEKCRYVVGSVLCEGEEKPDEELQKLYEKYGFKLFSLPEVSHAVTTSFPCCSPLSHVVGPYRVYPRLTSYIEVGRHFITSASSNEVCEVDSFVVVTRTEESKRFKEGLTIAAVLSHVKVIVKNPFYRCVPSVQERKLCAFPTIEICGSDVINYMVPLSRQTDFFVPEMKDEVKADVKEEDSDEDRGTDITARALKMKRSWVFQHDNDPKHTARATKEWLRKKHFKVLEWPSQSPDLNPIENLWRELKVRVAQRQPQNITALEDICMEEWAKIPATALMLRADSHSDVSSVSSGVPWDSRETSLAASTAASLVSSLPLRDVMDANDDIKHRDDSERGSNESVGSGSSFEELDMDQEEQEAGGEREEKVEAGVPEGEDGAREAVELVAEKKEPLGDGEDAEEIREDAV</sequence>
<dbReference type="GO" id="GO:0005634">
    <property type="term" value="C:nucleus"/>
    <property type="evidence" value="ECO:0007669"/>
    <property type="project" value="TreeGrafter"/>
</dbReference>
<feature type="compositionally biased region" description="Acidic residues" evidence="1">
    <location>
        <begin position="467"/>
        <end position="478"/>
    </location>
</feature>
<evidence type="ECO:0000313" key="4">
    <source>
        <dbReference type="Proteomes" id="UP001219934"/>
    </source>
</evidence>
<evidence type="ECO:0000259" key="2">
    <source>
        <dbReference type="Pfam" id="PF13358"/>
    </source>
</evidence>
<dbReference type="EMBL" id="JAPTMU010000019">
    <property type="protein sequence ID" value="KAJ4927148.1"/>
    <property type="molecule type" value="Genomic_DNA"/>
</dbReference>
<feature type="compositionally biased region" description="Basic and acidic residues" evidence="1">
    <location>
        <begin position="495"/>
        <end position="511"/>
    </location>
</feature>
<dbReference type="GO" id="GO:0000421">
    <property type="term" value="C:autophagosome membrane"/>
    <property type="evidence" value="ECO:0007669"/>
    <property type="project" value="TreeGrafter"/>
</dbReference>
<protein>
    <recommendedName>
        <fullName evidence="2">Tc1-like transposase DDE domain-containing protein</fullName>
    </recommendedName>
</protein>
<keyword evidence="4" id="KW-1185">Reference proteome</keyword>
<name>A0AAD6FB77_9TELE</name>